<keyword evidence="5" id="KW-1185">Reference proteome</keyword>
<keyword evidence="1 3" id="KW-0853">WD repeat</keyword>
<dbReference type="GO" id="GO:0000776">
    <property type="term" value="C:kinetochore"/>
    <property type="evidence" value="ECO:0007669"/>
    <property type="project" value="EnsemblFungi"/>
</dbReference>
<sequence length="339" mass="38397">MASLISIQAPLDLDIISDIKFSPIQNQLLVSSWDGRVLLYDCSDIGHISMLTEFHSNVPMLSIAYGLGNSTYVGGLDGTIRQIDYENLKIGNENIGEKTETDSSINNLKTIENQPHILAASDFNGKLQFIDTRKRTPILSRKLSNKIFCMDTTSEYLTVGMSGRSIEIYDHRNWNQPYQVRESGLKYQIKDLKNFPTGEGFAISSIDGRVAIEYFDPTEEIQSKKFAFKCHRFSDKQSQTDLVYPINSIAFNKGNNTLFTAGSDGYLCMWNWQKRKRIKQFPRFEDDHGNTQSIVKTDISFDNKLIGIATSDDSYKNIKSLSSSPNCKKPSKIYIKSLN</sequence>
<dbReference type="PANTHER" id="PTHR10971">
    <property type="entry name" value="MRNA EXPORT FACTOR AND BUB3"/>
    <property type="match status" value="1"/>
</dbReference>
<dbReference type="FunCoup" id="Q6BPJ6">
    <property type="interactions" value="259"/>
</dbReference>
<proteinExistence type="predicted"/>
<evidence type="ECO:0000256" key="2">
    <source>
        <dbReference type="ARBA" id="ARBA00022737"/>
    </source>
</evidence>
<evidence type="ECO:0000256" key="1">
    <source>
        <dbReference type="ARBA" id="ARBA00022574"/>
    </source>
</evidence>
<reference evidence="4 5" key="1">
    <citation type="journal article" date="2004" name="Nature">
        <title>Genome evolution in yeasts.</title>
        <authorList>
            <consortium name="Genolevures"/>
            <person name="Dujon B."/>
            <person name="Sherman D."/>
            <person name="Fischer G."/>
            <person name="Durrens P."/>
            <person name="Casaregola S."/>
            <person name="Lafontaine I."/>
            <person name="de Montigny J."/>
            <person name="Marck C."/>
            <person name="Neuveglise C."/>
            <person name="Talla E."/>
            <person name="Goffard N."/>
            <person name="Frangeul L."/>
            <person name="Aigle M."/>
            <person name="Anthouard V."/>
            <person name="Babour A."/>
            <person name="Barbe V."/>
            <person name="Barnay S."/>
            <person name="Blanchin S."/>
            <person name="Beckerich J.M."/>
            <person name="Beyne E."/>
            <person name="Bleykasten C."/>
            <person name="Boisrame A."/>
            <person name="Boyer J."/>
            <person name="Cattolico L."/>
            <person name="Confanioleri F."/>
            <person name="de Daruvar A."/>
            <person name="Despons L."/>
            <person name="Fabre E."/>
            <person name="Fairhead C."/>
            <person name="Ferry-Dumazet H."/>
            <person name="Groppi A."/>
            <person name="Hantraye F."/>
            <person name="Hennequin C."/>
            <person name="Jauniaux N."/>
            <person name="Joyet P."/>
            <person name="Kachouri R."/>
            <person name="Kerrest A."/>
            <person name="Koszul R."/>
            <person name="Lemaire M."/>
            <person name="Lesur I."/>
            <person name="Ma L."/>
            <person name="Muller H."/>
            <person name="Nicaud J.M."/>
            <person name="Nikolski M."/>
            <person name="Oztas S."/>
            <person name="Ozier-Kalogeropoulos O."/>
            <person name="Pellenz S."/>
            <person name="Potier S."/>
            <person name="Richard G.F."/>
            <person name="Straub M.L."/>
            <person name="Suleau A."/>
            <person name="Swennene D."/>
            <person name="Tekaia F."/>
            <person name="Wesolowski-Louvel M."/>
            <person name="Westhof E."/>
            <person name="Wirth B."/>
            <person name="Zeniou-Meyer M."/>
            <person name="Zivanovic I."/>
            <person name="Bolotin-Fukuhara M."/>
            <person name="Thierry A."/>
            <person name="Bouchier C."/>
            <person name="Caudron B."/>
            <person name="Scarpelli C."/>
            <person name="Gaillardin C."/>
            <person name="Weissenbach J."/>
            <person name="Wincker P."/>
            <person name="Souciet J.L."/>
        </authorList>
    </citation>
    <scope>NUCLEOTIDE SEQUENCE [LARGE SCALE GENOMIC DNA]</scope>
    <source>
        <strain evidence="5">ATCC 36239 / CBS 767 / BCRC 21394 / JCM 1990 / NBRC 0083 / IGC 2968</strain>
    </source>
</reference>
<dbReference type="InterPro" id="IPR015943">
    <property type="entry name" value="WD40/YVTN_repeat-like_dom_sf"/>
</dbReference>
<dbReference type="AlphaFoldDB" id="Q6BPJ6"/>
<dbReference type="VEuPathDB" id="FungiDB:DEHA2E13068g"/>
<dbReference type="InterPro" id="IPR001680">
    <property type="entry name" value="WD40_rpt"/>
</dbReference>
<dbReference type="STRING" id="284592.Q6BPJ6"/>
<evidence type="ECO:0000256" key="3">
    <source>
        <dbReference type="PROSITE-ProRule" id="PRU00221"/>
    </source>
</evidence>
<dbReference type="SMART" id="SM00320">
    <property type="entry name" value="WD40"/>
    <property type="match status" value="3"/>
</dbReference>
<dbReference type="GO" id="GO:0043130">
    <property type="term" value="F:ubiquitin binding"/>
    <property type="evidence" value="ECO:0007669"/>
    <property type="project" value="EnsemblFungi"/>
</dbReference>
<evidence type="ECO:0000313" key="4">
    <source>
        <dbReference type="EMBL" id="CAG88115.2"/>
    </source>
</evidence>
<dbReference type="GO" id="GO:1990298">
    <property type="term" value="C:bub1-bub3 complex"/>
    <property type="evidence" value="ECO:0007669"/>
    <property type="project" value="EnsemblFungi"/>
</dbReference>
<dbReference type="OMA" id="TPEKVYT"/>
<gene>
    <name evidence="4" type="ordered locus">DEHA2E13068g</name>
</gene>
<dbReference type="RefSeq" id="XP_459874.2">
    <property type="nucleotide sequence ID" value="XM_459874.1"/>
</dbReference>
<name>Q6BPJ6_DEBHA</name>
<dbReference type="GO" id="GO:0033597">
    <property type="term" value="C:mitotic checkpoint complex"/>
    <property type="evidence" value="ECO:0007669"/>
    <property type="project" value="EnsemblFungi"/>
</dbReference>
<dbReference type="SUPFAM" id="SSF50978">
    <property type="entry name" value="WD40 repeat-like"/>
    <property type="match status" value="1"/>
</dbReference>
<dbReference type="GO" id="GO:1902499">
    <property type="term" value="P:positive regulation of protein autoubiquitination"/>
    <property type="evidence" value="ECO:0007669"/>
    <property type="project" value="EnsemblFungi"/>
</dbReference>
<dbReference type="InterPro" id="IPR036322">
    <property type="entry name" value="WD40_repeat_dom_sf"/>
</dbReference>
<evidence type="ECO:0000313" key="5">
    <source>
        <dbReference type="Proteomes" id="UP000000599"/>
    </source>
</evidence>
<keyword evidence="2" id="KW-0677">Repeat</keyword>
<organism evidence="4 5">
    <name type="scientific">Debaryomyces hansenii (strain ATCC 36239 / CBS 767 / BCRC 21394 / JCM 1990 / NBRC 0083 / IGC 2968)</name>
    <name type="common">Yeast</name>
    <name type="synonym">Torulaspora hansenii</name>
    <dbReference type="NCBI Taxonomy" id="284592"/>
    <lineage>
        <taxon>Eukaryota</taxon>
        <taxon>Fungi</taxon>
        <taxon>Dikarya</taxon>
        <taxon>Ascomycota</taxon>
        <taxon>Saccharomycotina</taxon>
        <taxon>Pichiomycetes</taxon>
        <taxon>Debaryomycetaceae</taxon>
        <taxon>Debaryomyces</taxon>
    </lineage>
</organism>
<dbReference type="InParanoid" id="Q6BPJ6"/>
<dbReference type="GeneID" id="2902604"/>
<dbReference type="EMBL" id="CR382137">
    <property type="protein sequence ID" value="CAG88115.2"/>
    <property type="molecule type" value="Genomic_DNA"/>
</dbReference>
<dbReference type="GO" id="GO:0007094">
    <property type="term" value="P:mitotic spindle assembly checkpoint signaling"/>
    <property type="evidence" value="ECO:0007669"/>
    <property type="project" value="EnsemblFungi"/>
</dbReference>
<dbReference type="eggNOG" id="KOG1036">
    <property type="taxonomic scope" value="Eukaryota"/>
</dbReference>
<accession>Q6BPJ6</accession>
<dbReference type="GO" id="GO:0044774">
    <property type="term" value="P:mitotic DNA integrity checkpoint signaling"/>
    <property type="evidence" value="ECO:0007669"/>
    <property type="project" value="EnsemblFungi"/>
</dbReference>
<dbReference type="KEGG" id="dha:DEHA2E13068g"/>
<protein>
    <submittedName>
        <fullName evidence="4">DEHA2E13068p</fullName>
    </submittedName>
</protein>
<dbReference type="OrthoDB" id="10262475at2759"/>
<feature type="repeat" description="WD" evidence="3">
    <location>
        <begin position="246"/>
        <end position="280"/>
    </location>
</feature>
<dbReference type="Proteomes" id="UP000000599">
    <property type="component" value="Chromosome E"/>
</dbReference>
<dbReference type="Pfam" id="PF00400">
    <property type="entry name" value="WD40"/>
    <property type="match status" value="2"/>
</dbReference>
<dbReference type="Gene3D" id="2.130.10.10">
    <property type="entry name" value="YVTN repeat-like/Quinoprotein amine dehydrogenase"/>
    <property type="match status" value="1"/>
</dbReference>
<dbReference type="HOGENOM" id="CLU_038526_2_0_1"/>
<dbReference type="PROSITE" id="PS50082">
    <property type="entry name" value="WD_REPEATS_2"/>
    <property type="match status" value="1"/>
</dbReference>